<dbReference type="Pfam" id="PF05193">
    <property type="entry name" value="Peptidase_M16_C"/>
    <property type="match status" value="1"/>
</dbReference>
<dbReference type="PANTHER" id="PTHR11851:SF49">
    <property type="entry name" value="MITOCHONDRIAL-PROCESSING PEPTIDASE SUBUNIT ALPHA"/>
    <property type="match status" value="1"/>
</dbReference>
<gene>
    <name evidence="4" type="ORF">BN8_04276</name>
</gene>
<organism evidence="4 5">
    <name type="scientific">Fibrisoma limi BUZ 3</name>
    <dbReference type="NCBI Taxonomy" id="1185876"/>
    <lineage>
        <taxon>Bacteria</taxon>
        <taxon>Pseudomonadati</taxon>
        <taxon>Bacteroidota</taxon>
        <taxon>Cytophagia</taxon>
        <taxon>Cytophagales</taxon>
        <taxon>Spirosomataceae</taxon>
        <taxon>Fibrisoma</taxon>
    </lineage>
</organism>
<feature type="domain" description="Peptidase M16 N-terminal" evidence="2">
    <location>
        <begin position="36"/>
        <end position="183"/>
    </location>
</feature>
<dbReference type="PROSITE" id="PS51257">
    <property type="entry name" value="PROKAR_LIPOPROTEIN"/>
    <property type="match status" value="1"/>
</dbReference>
<evidence type="ECO:0000313" key="4">
    <source>
        <dbReference type="EMBL" id="CCH55045.1"/>
    </source>
</evidence>
<feature type="domain" description="Peptidase M16 C-terminal" evidence="3">
    <location>
        <begin position="190"/>
        <end position="365"/>
    </location>
</feature>
<dbReference type="InterPro" id="IPR011249">
    <property type="entry name" value="Metalloenz_LuxS/M16"/>
</dbReference>
<accession>I2GMB8</accession>
<dbReference type="eggNOG" id="COG0612">
    <property type="taxonomic scope" value="Bacteria"/>
</dbReference>
<dbReference type="GO" id="GO:0046872">
    <property type="term" value="F:metal ion binding"/>
    <property type="evidence" value="ECO:0007669"/>
    <property type="project" value="InterPro"/>
</dbReference>
<dbReference type="AlphaFoldDB" id="I2GMB8"/>
<sequence length="434" mass="49506">MIRNRGGLVTVIISTLSCVNLRMEDYELHTLPNGIRIAHKQIPHTQIAHCGIMLDIGSRDEQPHQQGLAHFWEHMAFKGTEKRKSYHIITRLETVGGELNAYTTKEKVCFHASVLGAHFEKATELLADIAFHSVFPEKQIERERGVILEEMAMYYDSPEDAIQDDFDQLIFPDHPLGGNILGTPETVQSFRREDLQRFIAENYDTSHIVFASVSNEPFKKVVKTVEKYLRDVPMQTTQRQRRGPSGYAAQHTRVERPITQAQCALGRPAYSLTDPRRLPFFMLVNLLGGPGMNSRLNMNLREKYGLVYSIDASYTPFLDTGYLGIYFGTDPRKVERSHALIMKELKLLREKPLTTLQLHQTKEQLMGQLAMAEESNNSFMLMMAKSILDIDRVEALTDIFNDIRGVSASTMQDIAQEMFDESQFSSLTFVPEKN</sequence>
<dbReference type="Proteomes" id="UP000009309">
    <property type="component" value="Unassembled WGS sequence"/>
</dbReference>
<evidence type="ECO:0000259" key="2">
    <source>
        <dbReference type="Pfam" id="PF00675"/>
    </source>
</evidence>
<evidence type="ECO:0000256" key="1">
    <source>
        <dbReference type="ARBA" id="ARBA00007261"/>
    </source>
</evidence>
<reference evidence="4 5" key="1">
    <citation type="journal article" date="2012" name="J. Bacteriol.">
        <title>Genome Sequence of the Filamentous Bacterium Fibrisoma limi BUZ 3T.</title>
        <authorList>
            <person name="Filippini M."/>
            <person name="Qi W."/>
            <person name="Jaenicke S."/>
            <person name="Goesmann A."/>
            <person name="Smits T.H."/>
            <person name="Bagheri H.C."/>
        </authorList>
    </citation>
    <scope>NUCLEOTIDE SEQUENCE [LARGE SCALE GENOMIC DNA]</scope>
    <source>
        <strain evidence="5">BUZ 3T</strain>
    </source>
</reference>
<dbReference type="InterPro" id="IPR011765">
    <property type="entry name" value="Pept_M16_N"/>
</dbReference>
<protein>
    <submittedName>
        <fullName evidence="4">Peptidase M16 domain protein</fullName>
    </submittedName>
</protein>
<dbReference type="InterPro" id="IPR050361">
    <property type="entry name" value="MPP/UQCRC_Complex"/>
</dbReference>
<dbReference type="PANTHER" id="PTHR11851">
    <property type="entry name" value="METALLOPROTEASE"/>
    <property type="match status" value="1"/>
</dbReference>
<keyword evidence="5" id="KW-1185">Reference proteome</keyword>
<evidence type="ECO:0000313" key="5">
    <source>
        <dbReference type="Proteomes" id="UP000009309"/>
    </source>
</evidence>
<dbReference type="STRING" id="1185876.BN8_04276"/>
<dbReference type="Pfam" id="PF00675">
    <property type="entry name" value="Peptidase_M16"/>
    <property type="match status" value="1"/>
</dbReference>
<name>I2GMB8_9BACT</name>
<proteinExistence type="inferred from homology"/>
<dbReference type="InterPro" id="IPR007863">
    <property type="entry name" value="Peptidase_M16_C"/>
</dbReference>
<dbReference type="EMBL" id="CAIT01000008">
    <property type="protein sequence ID" value="CCH55045.1"/>
    <property type="molecule type" value="Genomic_DNA"/>
</dbReference>
<dbReference type="SUPFAM" id="SSF63411">
    <property type="entry name" value="LuxS/MPP-like metallohydrolase"/>
    <property type="match status" value="2"/>
</dbReference>
<evidence type="ECO:0000259" key="3">
    <source>
        <dbReference type="Pfam" id="PF05193"/>
    </source>
</evidence>
<dbReference type="Gene3D" id="3.30.830.10">
    <property type="entry name" value="Metalloenzyme, LuxS/M16 peptidase-like"/>
    <property type="match status" value="2"/>
</dbReference>
<comment type="similarity">
    <text evidence="1">Belongs to the peptidase M16 family.</text>
</comment>
<comment type="caution">
    <text evidence="4">The sequence shown here is derived from an EMBL/GenBank/DDBJ whole genome shotgun (WGS) entry which is preliminary data.</text>
</comment>